<keyword evidence="1" id="KW-0479">Metal-binding</keyword>
<evidence type="ECO:0000313" key="4">
    <source>
        <dbReference type="EMBL" id="RDY12912.1"/>
    </source>
</evidence>
<keyword evidence="1" id="KW-0863">Zinc-finger</keyword>
<feature type="region of interest" description="Disordered" evidence="2">
    <location>
        <begin position="66"/>
        <end position="89"/>
    </location>
</feature>
<evidence type="ECO:0000256" key="1">
    <source>
        <dbReference type="PROSITE-ProRule" id="PRU00047"/>
    </source>
</evidence>
<dbReference type="SUPFAM" id="SSF57756">
    <property type="entry name" value="Retrovirus zinc finger-like domains"/>
    <property type="match status" value="1"/>
</dbReference>
<keyword evidence="1" id="KW-0862">Zinc</keyword>
<dbReference type="AlphaFoldDB" id="A0A371ICY1"/>
<sequence>NLPTTPSDMKMCMMRAQIVESQEATMARFLHGLNIRHSGYLKGLSPSSHKVELQLKRKLSSKKSYSSSSWKGVEKEERVTPPSSSSRSSNIKCFKCLGKGHITSQCPNKRTMILKENREVEKSTSSSEVESSSDHSYYEDDLLMVRRLMSDMSGEETESQREDIFHSRCLMLGKLCSIIIDGERSVNVASSRLEERKYVDEVMCDVVLVEATHILLGRKVIHDDVTNKSSFEHMRQKVVLKSLSPMKVCKDQIKMRIKRGEKTRERESRNG</sequence>
<dbReference type="PANTHER" id="PTHR35046:SF9">
    <property type="entry name" value="RNA-DIRECTED DNA POLYMERASE"/>
    <property type="match status" value="1"/>
</dbReference>
<accession>A0A371ICY1</accession>
<reference evidence="4" key="1">
    <citation type="submission" date="2018-05" db="EMBL/GenBank/DDBJ databases">
        <title>Draft genome of Mucuna pruriens seed.</title>
        <authorList>
            <person name="Nnadi N.E."/>
            <person name="Vos R."/>
            <person name="Hasami M.H."/>
            <person name="Devisetty U.K."/>
            <person name="Aguiy J.C."/>
        </authorList>
    </citation>
    <scope>NUCLEOTIDE SEQUENCE [LARGE SCALE GENOMIC DNA]</scope>
    <source>
        <strain evidence="4">JCA_2017</strain>
    </source>
</reference>
<dbReference type="EMBL" id="QJKJ01000382">
    <property type="protein sequence ID" value="RDY12912.1"/>
    <property type="molecule type" value="Genomic_DNA"/>
</dbReference>
<proteinExistence type="predicted"/>
<comment type="caution">
    <text evidence="4">The sequence shown here is derived from an EMBL/GenBank/DDBJ whole genome shotgun (WGS) entry which is preliminary data.</text>
</comment>
<gene>
    <name evidence="4" type="ORF">CR513_02224</name>
</gene>
<evidence type="ECO:0000259" key="3">
    <source>
        <dbReference type="PROSITE" id="PS50158"/>
    </source>
</evidence>
<dbReference type="Gene3D" id="4.10.60.10">
    <property type="entry name" value="Zinc finger, CCHC-type"/>
    <property type="match status" value="1"/>
</dbReference>
<dbReference type="SMART" id="SM00343">
    <property type="entry name" value="ZnF_C2HC"/>
    <property type="match status" value="1"/>
</dbReference>
<dbReference type="Proteomes" id="UP000257109">
    <property type="component" value="Unassembled WGS sequence"/>
</dbReference>
<name>A0A371ICY1_MUCPR</name>
<organism evidence="4 5">
    <name type="scientific">Mucuna pruriens</name>
    <name type="common">Velvet bean</name>
    <name type="synonym">Dolichos pruriens</name>
    <dbReference type="NCBI Taxonomy" id="157652"/>
    <lineage>
        <taxon>Eukaryota</taxon>
        <taxon>Viridiplantae</taxon>
        <taxon>Streptophyta</taxon>
        <taxon>Embryophyta</taxon>
        <taxon>Tracheophyta</taxon>
        <taxon>Spermatophyta</taxon>
        <taxon>Magnoliopsida</taxon>
        <taxon>eudicotyledons</taxon>
        <taxon>Gunneridae</taxon>
        <taxon>Pentapetalae</taxon>
        <taxon>rosids</taxon>
        <taxon>fabids</taxon>
        <taxon>Fabales</taxon>
        <taxon>Fabaceae</taxon>
        <taxon>Papilionoideae</taxon>
        <taxon>50 kb inversion clade</taxon>
        <taxon>NPAAA clade</taxon>
        <taxon>indigoferoid/millettioid clade</taxon>
        <taxon>Phaseoleae</taxon>
        <taxon>Mucuna</taxon>
    </lineage>
</organism>
<evidence type="ECO:0000313" key="5">
    <source>
        <dbReference type="Proteomes" id="UP000257109"/>
    </source>
</evidence>
<dbReference type="InterPro" id="IPR036875">
    <property type="entry name" value="Znf_CCHC_sf"/>
</dbReference>
<dbReference type="GO" id="GO:0003676">
    <property type="term" value="F:nucleic acid binding"/>
    <property type="evidence" value="ECO:0007669"/>
    <property type="project" value="InterPro"/>
</dbReference>
<dbReference type="InterPro" id="IPR001878">
    <property type="entry name" value="Znf_CCHC"/>
</dbReference>
<keyword evidence="5" id="KW-1185">Reference proteome</keyword>
<dbReference type="PANTHER" id="PTHR35046">
    <property type="entry name" value="ZINC KNUCKLE (CCHC-TYPE) FAMILY PROTEIN"/>
    <property type="match status" value="1"/>
</dbReference>
<dbReference type="GO" id="GO:0008270">
    <property type="term" value="F:zinc ion binding"/>
    <property type="evidence" value="ECO:0007669"/>
    <property type="project" value="UniProtKB-KW"/>
</dbReference>
<feature type="domain" description="CCHC-type" evidence="3">
    <location>
        <begin position="92"/>
        <end position="108"/>
    </location>
</feature>
<protein>
    <recommendedName>
        <fullName evidence="3">CCHC-type domain-containing protein</fullName>
    </recommendedName>
</protein>
<evidence type="ECO:0000256" key="2">
    <source>
        <dbReference type="SAM" id="MobiDB-lite"/>
    </source>
</evidence>
<dbReference type="OrthoDB" id="1747743at2759"/>
<dbReference type="PROSITE" id="PS50158">
    <property type="entry name" value="ZF_CCHC"/>
    <property type="match status" value="1"/>
</dbReference>
<feature type="non-terminal residue" evidence="4">
    <location>
        <position position="1"/>
    </location>
</feature>